<dbReference type="FunFam" id="3.40.50.300:FF:000425">
    <property type="entry name" value="Probable ABC transporter, ATP-binding subunit"/>
    <property type="match status" value="1"/>
</dbReference>
<dbReference type="Gene3D" id="3.40.50.300">
    <property type="entry name" value="P-loop containing nucleotide triphosphate hydrolases"/>
    <property type="match status" value="1"/>
</dbReference>
<sequence>MPASSAATLEFRQVSKVYPGSPEPAIRELSLEVAAGELCILIGPSGCGKTTAMRLANRMIELTGGDVLVDGVSVRDRAPAELRRTIGYAIQQIGLFPHLTVAENIGTVPRLLGWESGRIRARVAELLELVGLEADMGGRYPAQLSGGQRQRVGVARALAADPPLLLMDEPFGAIDPITRARLQEEFRRLQRELDKTVVFVTHDIDEALKLGDRIAVLKPGGVLAQFATPDELVRHPADAFVEEFVGADRMIARLEWLTSVRQEGRRT</sequence>
<accession>A0A5B8U7B9</accession>
<evidence type="ECO:0000313" key="7">
    <source>
        <dbReference type="EMBL" id="QEC48984.1"/>
    </source>
</evidence>
<dbReference type="Pfam" id="PF00005">
    <property type="entry name" value="ABC_tran"/>
    <property type="match status" value="1"/>
</dbReference>
<feature type="domain" description="ABC transporter" evidence="6">
    <location>
        <begin position="9"/>
        <end position="244"/>
    </location>
</feature>
<evidence type="ECO:0000313" key="8">
    <source>
        <dbReference type="Proteomes" id="UP000321805"/>
    </source>
</evidence>
<evidence type="ECO:0000256" key="1">
    <source>
        <dbReference type="ARBA" id="ARBA00005417"/>
    </source>
</evidence>
<dbReference type="PANTHER" id="PTHR43117">
    <property type="entry name" value="OSMOPROTECTANT IMPORT ATP-BINDING PROTEIN OSMV"/>
    <property type="match status" value="1"/>
</dbReference>
<keyword evidence="3" id="KW-0547">Nucleotide-binding</keyword>
<dbReference type="RefSeq" id="WP_146921131.1">
    <property type="nucleotide sequence ID" value="NZ_CP042430.1"/>
</dbReference>
<dbReference type="EMBL" id="CP042430">
    <property type="protein sequence ID" value="QEC48984.1"/>
    <property type="molecule type" value="Genomic_DNA"/>
</dbReference>
<evidence type="ECO:0000256" key="4">
    <source>
        <dbReference type="ARBA" id="ARBA00022840"/>
    </source>
</evidence>
<keyword evidence="8" id="KW-1185">Reference proteome</keyword>
<comment type="similarity">
    <text evidence="1">Belongs to the ABC transporter superfamily.</text>
</comment>
<gene>
    <name evidence="7" type="ORF">FSW04_16320</name>
</gene>
<dbReference type="GO" id="GO:0005524">
    <property type="term" value="F:ATP binding"/>
    <property type="evidence" value="ECO:0007669"/>
    <property type="project" value="UniProtKB-KW"/>
</dbReference>
<proteinExistence type="inferred from homology"/>
<dbReference type="InterPro" id="IPR003439">
    <property type="entry name" value="ABC_transporter-like_ATP-bd"/>
</dbReference>
<protein>
    <recommendedName>
        <fullName evidence="5">ABC-type quaternary amine transporter</fullName>
        <ecNumber evidence="5">7.6.2.9</ecNumber>
    </recommendedName>
</protein>
<evidence type="ECO:0000256" key="3">
    <source>
        <dbReference type="ARBA" id="ARBA00022741"/>
    </source>
</evidence>
<evidence type="ECO:0000256" key="5">
    <source>
        <dbReference type="ARBA" id="ARBA00066388"/>
    </source>
</evidence>
<dbReference type="KEGG" id="bsol:FSW04_16320"/>
<dbReference type="OrthoDB" id="9802264at2"/>
<dbReference type="InterPro" id="IPR017871">
    <property type="entry name" value="ABC_transporter-like_CS"/>
</dbReference>
<dbReference type="GO" id="GO:0016887">
    <property type="term" value="F:ATP hydrolysis activity"/>
    <property type="evidence" value="ECO:0007669"/>
    <property type="project" value="InterPro"/>
</dbReference>
<reference evidence="7 8" key="1">
    <citation type="journal article" date="2018" name="J. Microbiol.">
        <title>Baekduia soli gen. nov., sp. nov., a novel bacterium isolated from the soil of Baekdu Mountain and proposal of a novel family name, Baekduiaceae fam. nov.</title>
        <authorList>
            <person name="An D.S."/>
            <person name="Siddiqi M.Z."/>
            <person name="Kim K.H."/>
            <person name="Yu H.S."/>
            <person name="Im W.T."/>
        </authorList>
    </citation>
    <scope>NUCLEOTIDE SEQUENCE [LARGE SCALE GENOMIC DNA]</scope>
    <source>
        <strain evidence="7 8">BR7-21</strain>
    </source>
</reference>
<evidence type="ECO:0000259" key="6">
    <source>
        <dbReference type="PROSITE" id="PS50893"/>
    </source>
</evidence>
<keyword evidence="2" id="KW-0813">Transport</keyword>
<dbReference type="InterPro" id="IPR003593">
    <property type="entry name" value="AAA+_ATPase"/>
</dbReference>
<dbReference type="PROSITE" id="PS00211">
    <property type="entry name" value="ABC_TRANSPORTER_1"/>
    <property type="match status" value="1"/>
</dbReference>
<dbReference type="SUPFAM" id="SSF52540">
    <property type="entry name" value="P-loop containing nucleoside triphosphate hydrolases"/>
    <property type="match status" value="1"/>
</dbReference>
<dbReference type="AlphaFoldDB" id="A0A5B8U7B9"/>
<dbReference type="SMART" id="SM00382">
    <property type="entry name" value="AAA"/>
    <property type="match status" value="1"/>
</dbReference>
<organism evidence="7 8">
    <name type="scientific">Baekduia soli</name>
    <dbReference type="NCBI Taxonomy" id="496014"/>
    <lineage>
        <taxon>Bacteria</taxon>
        <taxon>Bacillati</taxon>
        <taxon>Actinomycetota</taxon>
        <taxon>Thermoleophilia</taxon>
        <taxon>Solirubrobacterales</taxon>
        <taxon>Baekduiaceae</taxon>
        <taxon>Baekduia</taxon>
    </lineage>
</organism>
<dbReference type="PANTHER" id="PTHR43117:SF4">
    <property type="entry name" value="OSMOPROTECTANT IMPORT ATP-BINDING PROTEIN OSMV"/>
    <property type="match status" value="1"/>
</dbReference>
<dbReference type="InterPro" id="IPR027417">
    <property type="entry name" value="P-loop_NTPase"/>
</dbReference>
<dbReference type="EC" id="7.6.2.9" evidence="5"/>
<dbReference type="GO" id="GO:0015418">
    <property type="term" value="F:ABC-type quaternary ammonium compound transporting activity"/>
    <property type="evidence" value="ECO:0007669"/>
    <property type="project" value="UniProtKB-EC"/>
</dbReference>
<evidence type="ECO:0000256" key="2">
    <source>
        <dbReference type="ARBA" id="ARBA00022448"/>
    </source>
</evidence>
<dbReference type="Proteomes" id="UP000321805">
    <property type="component" value="Chromosome"/>
</dbReference>
<dbReference type="PROSITE" id="PS50893">
    <property type="entry name" value="ABC_TRANSPORTER_2"/>
    <property type="match status" value="1"/>
</dbReference>
<name>A0A5B8U7B9_9ACTN</name>
<keyword evidence="4 7" id="KW-0067">ATP-binding</keyword>